<dbReference type="EMBL" id="FOZZ01000001">
    <property type="protein sequence ID" value="SFS33202.1"/>
    <property type="molecule type" value="Genomic_DNA"/>
</dbReference>
<reference evidence="1 2" key="1">
    <citation type="submission" date="2016-10" db="EMBL/GenBank/DDBJ databases">
        <authorList>
            <person name="de Groot N.N."/>
        </authorList>
    </citation>
    <scope>NUCLEOTIDE SEQUENCE [LARGE SCALE GENOMIC DNA]</scope>
    <source>
        <strain evidence="1 2">DSM 22789</strain>
    </source>
</reference>
<organism evidence="1 2">
    <name type="scientific">Sphingobacterium wenxiniae</name>
    <dbReference type="NCBI Taxonomy" id="683125"/>
    <lineage>
        <taxon>Bacteria</taxon>
        <taxon>Pseudomonadati</taxon>
        <taxon>Bacteroidota</taxon>
        <taxon>Sphingobacteriia</taxon>
        <taxon>Sphingobacteriales</taxon>
        <taxon>Sphingobacteriaceae</taxon>
        <taxon>Sphingobacterium</taxon>
    </lineage>
</organism>
<proteinExistence type="predicted"/>
<name>A0A1I6NZ18_9SPHI</name>
<evidence type="ECO:0000313" key="2">
    <source>
        <dbReference type="Proteomes" id="UP000198785"/>
    </source>
</evidence>
<dbReference type="STRING" id="683125.SAMN05660206_101188"/>
<dbReference type="AlphaFoldDB" id="A0A1I6NZ18"/>
<keyword evidence="2" id="KW-1185">Reference proteome</keyword>
<sequence>MLVCAKQEVRIVYQRVIESVNSWLLKKTRQLKFCKTALYLKK</sequence>
<protein>
    <submittedName>
        <fullName evidence="1">Uncharacterized protein</fullName>
    </submittedName>
</protein>
<evidence type="ECO:0000313" key="1">
    <source>
        <dbReference type="EMBL" id="SFS33202.1"/>
    </source>
</evidence>
<accession>A0A1I6NZ18</accession>
<dbReference type="Proteomes" id="UP000198785">
    <property type="component" value="Unassembled WGS sequence"/>
</dbReference>
<gene>
    <name evidence="1" type="ORF">SAMN05660206_101188</name>
</gene>